<reference evidence="10" key="1">
    <citation type="submission" date="2020-03" db="EMBL/GenBank/DDBJ databases">
        <authorList>
            <person name="He L."/>
        </authorList>
    </citation>
    <scope>NUCLEOTIDE SEQUENCE</scope>
    <source>
        <strain evidence="10">CkLH20</strain>
    </source>
</reference>
<name>A0A9P6I6P0_9PEZI</name>
<proteinExistence type="inferred from homology"/>
<dbReference type="InterPro" id="IPR002227">
    <property type="entry name" value="Tyrosinase_Cu-bd"/>
</dbReference>
<evidence type="ECO:0000313" key="10">
    <source>
        <dbReference type="EMBL" id="KAF9872980.1"/>
    </source>
</evidence>
<reference evidence="10" key="2">
    <citation type="submission" date="2020-11" db="EMBL/GenBank/DDBJ databases">
        <title>Whole genome sequencing of Colletotrichum sp.</title>
        <authorList>
            <person name="Li H."/>
        </authorList>
    </citation>
    <scope>NUCLEOTIDE SEQUENCE</scope>
    <source>
        <strain evidence="10">CkLH20</strain>
    </source>
</reference>
<keyword evidence="4" id="KW-0186">Copper</keyword>
<dbReference type="PANTHER" id="PTHR11474:SF76">
    <property type="entry name" value="SHKT DOMAIN-CONTAINING PROTEIN"/>
    <property type="match status" value="1"/>
</dbReference>
<dbReference type="SUPFAM" id="SSF48056">
    <property type="entry name" value="Di-copper centre-containing domain"/>
    <property type="match status" value="1"/>
</dbReference>
<evidence type="ECO:0000256" key="2">
    <source>
        <dbReference type="ARBA" id="ARBA00011906"/>
    </source>
</evidence>
<feature type="domain" description="Tyrosinase copper-binding" evidence="8">
    <location>
        <begin position="73"/>
        <end position="90"/>
    </location>
</feature>
<evidence type="ECO:0000256" key="7">
    <source>
        <dbReference type="ARBA" id="ARBA00048881"/>
    </source>
</evidence>
<evidence type="ECO:0000256" key="3">
    <source>
        <dbReference type="ARBA" id="ARBA00022723"/>
    </source>
</evidence>
<dbReference type="Gene3D" id="1.10.1280.10">
    <property type="entry name" value="Di-copper center containing domain from catechol oxidase"/>
    <property type="match status" value="1"/>
</dbReference>
<dbReference type="InterPro" id="IPR050316">
    <property type="entry name" value="Tyrosinase/Hemocyanin"/>
</dbReference>
<dbReference type="GeneID" id="62165279"/>
<evidence type="ECO:0000313" key="11">
    <source>
        <dbReference type="Proteomes" id="UP000781932"/>
    </source>
</evidence>
<dbReference type="PANTHER" id="PTHR11474">
    <property type="entry name" value="TYROSINASE FAMILY MEMBER"/>
    <property type="match status" value="1"/>
</dbReference>
<keyword evidence="3" id="KW-0479">Metal-binding</keyword>
<organism evidence="10 11">
    <name type="scientific">Colletotrichum karsti</name>
    <dbReference type="NCBI Taxonomy" id="1095194"/>
    <lineage>
        <taxon>Eukaryota</taxon>
        <taxon>Fungi</taxon>
        <taxon>Dikarya</taxon>
        <taxon>Ascomycota</taxon>
        <taxon>Pezizomycotina</taxon>
        <taxon>Sordariomycetes</taxon>
        <taxon>Hypocreomycetidae</taxon>
        <taxon>Glomerellales</taxon>
        <taxon>Glomerellaceae</taxon>
        <taxon>Colletotrichum</taxon>
        <taxon>Colletotrichum boninense species complex</taxon>
    </lineage>
</organism>
<sequence length="535" mass="60100">MVRVRYSLQHLVEKYDTREDPTALQNLIRAFRIIQRLPHEHEDSFFTIAGYHGEPFEKQDQASPKWWGGYCQHGTVLFPTWHRAYLLRLEEALRNALPEADIALPFWDECRALESDDDPIPWVLTAPTFDLDGENVNPLYSYKLQKSIGESPRDGSKTPRYAKPAGYETVRYPLSGLVQEQKAAERHNSSFTDPASNARILNDNVRAWLHGKVEIDTHDDTSTLPDTYSVYSRYKTCLEAPNYTVFSNKESMAQYMTESQEQGLPFYGVAIEDPHNAIHLAVGGFFEKNSYNANPIRGANGDMGENETASFDPIFFLHHAFVDYIFWTWQRRRGLTEKGSLSVTAGYDGTVSGGNPVFATGTILDVDSPLAPFMKPNGDFFTSRDVTNIEDLGYTYGEGSFDELSSTIPAAPSSRVIAAVARVTGVSRSDYNGSFVIHTSAIMPDGNEVRVGRDAVLSRWDVARCGNCQVHLREQAFIPITGSLMRLLGVHDVEQLKERLIVRLQTRNGNVSVLPQVEIGLPLSPSVSRYLYPRL</sequence>
<evidence type="ECO:0000259" key="8">
    <source>
        <dbReference type="PROSITE" id="PS00497"/>
    </source>
</evidence>
<comment type="caution">
    <text evidence="10">The sequence shown here is derived from an EMBL/GenBank/DDBJ whole genome shotgun (WGS) entry which is preliminary data.</text>
</comment>
<comment type="catalytic activity">
    <reaction evidence="6">
        <text>2 L-dopa + O2 = 2 L-dopaquinone + 2 H2O</text>
        <dbReference type="Rhea" id="RHEA:34287"/>
        <dbReference type="ChEBI" id="CHEBI:15377"/>
        <dbReference type="ChEBI" id="CHEBI:15379"/>
        <dbReference type="ChEBI" id="CHEBI:57504"/>
        <dbReference type="ChEBI" id="CHEBI:57924"/>
        <dbReference type="EC" id="1.14.18.1"/>
    </reaction>
</comment>
<comment type="similarity">
    <text evidence="1">Belongs to the tyrosinase family.</text>
</comment>
<dbReference type="OrthoDB" id="6132182at2759"/>
<evidence type="ECO:0000256" key="5">
    <source>
        <dbReference type="ARBA" id="ARBA00023101"/>
    </source>
</evidence>
<dbReference type="GO" id="GO:0046872">
    <property type="term" value="F:metal ion binding"/>
    <property type="evidence" value="ECO:0007669"/>
    <property type="project" value="UniProtKB-KW"/>
</dbReference>
<evidence type="ECO:0000256" key="4">
    <source>
        <dbReference type="ARBA" id="ARBA00023008"/>
    </source>
</evidence>
<dbReference type="PROSITE" id="PS00497">
    <property type="entry name" value="TYROSINASE_1"/>
    <property type="match status" value="1"/>
</dbReference>
<dbReference type="GO" id="GO:0004503">
    <property type="term" value="F:tyrosinase activity"/>
    <property type="evidence" value="ECO:0007669"/>
    <property type="project" value="UniProtKB-EC"/>
</dbReference>
<dbReference type="InterPro" id="IPR008922">
    <property type="entry name" value="Di-copper_centre_dom_sf"/>
</dbReference>
<keyword evidence="11" id="KW-1185">Reference proteome</keyword>
<dbReference type="EC" id="1.14.18.1" evidence="2"/>
<dbReference type="AlphaFoldDB" id="A0A9P6I6P0"/>
<gene>
    <name evidence="10" type="ORF">CkaCkLH20_09490</name>
</gene>
<feature type="domain" description="Tyrosinase copper-binding" evidence="9">
    <location>
        <begin position="312"/>
        <end position="323"/>
    </location>
</feature>
<evidence type="ECO:0000259" key="9">
    <source>
        <dbReference type="PROSITE" id="PS00498"/>
    </source>
</evidence>
<comment type="catalytic activity">
    <reaction evidence="7">
        <text>L-tyrosine + O2 = L-dopaquinone + H2O</text>
        <dbReference type="Rhea" id="RHEA:18117"/>
        <dbReference type="ChEBI" id="CHEBI:15377"/>
        <dbReference type="ChEBI" id="CHEBI:15379"/>
        <dbReference type="ChEBI" id="CHEBI:57924"/>
        <dbReference type="ChEBI" id="CHEBI:58315"/>
        <dbReference type="EC" id="1.14.18.1"/>
    </reaction>
</comment>
<dbReference type="Pfam" id="PF00264">
    <property type="entry name" value="Tyrosinase"/>
    <property type="match status" value="1"/>
</dbReference>
<dbReference type="GO" id="GO:0042438">
    <property type="term" value="P:melanin biosynthetic process"/>
    <property type="evidence" value="ECO:0007669"/>
    <property type="project" value="UniProtKB-KW"/>
</dbReference>
<protein>
    <recommendedName>
        <fullName evidence="2">tyrosinase</fullName>
        <ecNumber evidence="2">1.14.18.1</ecNumber>
    </recommendedName>
</protein>
<accession>A0A9P6I6P0</accession>
<dbReference type="Proteomes" id="UP000781932">
    <property type="component" value="Unassembled WGS sequence"/>
</dbReference>
<keyword evidence="5" id="KW-0470">Melanin biosynthesis</keyword>
<dbReference type="PRINTS" id="PR00092">
    <property type="entry name" value="TYROSINASE"/>
</dbReference>
<evidence type="ECO:0000256" key="1">
    <source>
        <dbReference type="ARBA" id="ARBA00009928"/>
    </source>
</evidence>
<dbReference type="EMBL" id="JAATWM020000034">
    <property type="protein sequence ID" value="KAF9872980.1"/>
    <property type="molecule type" value="Genomic_DNA"/>
</dbReference>
<dbReference type="RefSeq" id="XP_038742441.1">
    <property type="nucleotide sequence ID" value="XM_038892205.1"/>
</dbReference>
<evidence type="ECO:0000256" key="6">
    <source>
        <dbReference type="ARBA" id="ARBA00048233"/>
    </source>
</evidence>
<dbReference type="PROSITE" id="PS00498">
    <property type="entry name" value="TYROSINASE_2"/>
    <property type="match status" value="1"/>
</dbReference>